<proteinExistence type="predicted"/>
<sequence length="55" mass="6022">MELGRVERVLEPARAAEPGKPTLFVGPGKYQLSYAGVPPGGLSTGYSMWRWCPTR</sequence>
<keyword evidence="2" id="KW-1185">Reference proteome</keyword>
<dbReference type="Proteomes" id="UP000464178">
    <property type="component" value="Chromosome"/>
</dbReference>
<dbReference type="AlphaFoldDB" id="A0A6P2CZ01"/>
<protein>
    <submittedName>
        <fullName evidence="1">Uncharacterized protein</fullName>
    </submittedName>
</protein>
<dbReference type="EMBL" id="LR593886">
    <property type="protein sequence ID" value="VTR93355.1"/>
    <property type="molecule type" value="Genomic_DNA"/>
</dbReference>
<accession>A0A6P2CZ01</accession>
<evidence type="ECO:0000313" key="2">
    <source>
        <dbReference type="Proteomes" id="UP000464178"/>
    </source>
</evidence>
<dbReference type="KEGG" id="gms:SOIL9_43590"/>
<organism evidence="1 2">
    <name type="scientific">Gemmata massiliana</name>
    <dbReference type="NCBI Taxonomy" id="1210884"/>
    <lineage>
        <taxon>Bacteria</taxon>
        <taxon>Pseudomonadati</taxon>
        <taxon>Planctomycetota</taxon>
        <taxon>Planctomycetia</taxon>
        <taxon>Gemmatales</taxon>
        <taxon>Gemmataceae</taxon>
        <taxon>Gemmata</taxon>
    </lineage>
</organism>
<reference evidence="1 2" key="1">
    <citation type="submission" date="2019-05" db="EMBL/GenBank/DDBJ databases">
        <authorList>
            <consortium name="Science for Life Laboratories"/>
        </authorList>
    </citation>
    <scope>NUCLEOTIDE SEQUENCE [LARGE SCALE GENOMIC DNA]</scope>
    <source>
        <strain evidence="1">Soil9</strain>
    </source>
</reference>
<gene>
    <name evidence="1" type="ORF">SOIL9_43590</name>
</gene>
<name>A0A6P2CZ01_9BACT</name>
<evidence type="ECO:0000313" key="1">
    <source>
        <dbReference type="EMBL" id="VTR93355.1"/>
    </source>
</evidence>